<evidence type="ECO:0000313" key="2">
    <source>
        <dbReference type="Proteomes" id="UP001634394"/>
    </source>
</evidence>
<comment type="caution">
    <text evidence="1">The sequence shown here is derived from an EMBL/GenBank/DDBJ whole genome shotgun (WGS) entry which is preliminary data.</text>
</comment>
<dbReference type="PANTHER" id="PTHR24024:SF18">
    <property type="entry name" value="SHORT-CHAIN COLLAGEN C4-LIKE"/>
    <property type="match status" value="1"/>
</dbReference>
<dbReference type="InterPro" id="IPR051077">
    <property type="entry name" value="Ca-dependent_lectin"/>
</dbReference>
<dbReference type="Proteomes" id="UP001634394">
    <property type="component" value="Unassembled WGS sequence"/>
</dbReference>
<dbReference type="EMBL" id="JBJQND010000004">
    <property type="protein sequence ID" value="KAL3880007.1"/>
    <property type="molecule type" value="Genomic_DNA"/>
</dbReference>
<accession>A0ABD3X193</accession>
<gene>
    <name evidence="1" type="ORF">ACJMK2_032279</name>
</gene>
<reference evidence="1 2" key="1">
    <citation type="submission" date="2024-11" db="EMBL/GenBank/DDBJ databases">
        <title>Chromosome-level genome assembly of the freshwater bivalve Anodonta woodiana.</title>
        <authorList>
            <person name="Chen X."/>
        </authorList>
    </citation>
    <scope>NUCLEOTIDE SEQUENCE [LARGE SCALE GENOMIC DNA]</scope>
    <source>
        <strain evidence="1">MN2024</strain>
        <tissue evidence="1">Gills</tissue>
    </source>
</reference>
<name>A0ABD3X193_SINWO</name>
<evidence type="ECO:0008006" key="3">
    <source>
        <dbReference type="Google" id="ProtNLM"/>
    </source>
</evidence>
<sequence length="269" mass="30137">MLYHRKISLIFSIQLSLMWPASTNQFSVLFVIFKLLLSSLLVLSSWTDILENLGRNDLELIRIQLEVEKTKRLQLQSDLEVMMLKIETLNIRFDQRGTNGNNLILHLSKCVCASTTVPGGGTTYVRWGRTTCPEMATELVYKGYMAVSEYTQTGNGPNNICLPEDPTWAKYQDGTFDGDHRGRVYDTEYEIGGGSTYTPFSPDLYNNDVPCAVCRTTQYVCLDGNPEYIDGGIANTNGHVIYQVEVICGALRCPPYVNGRELACVVCSK</sequence>
<keyword evidence="2" id="KW-1185">Reference proteome</keyword>
<evidence type="ECO:0000313" key="1">
    <source>
        <dbReference type="EMBL" id="KAL3880007.1"/>
    </source>
</evidence>
<proteinExistence type="predicted"/>
<organism evidence="1 2">
    <name type="scientific">Sinanodonta woodiana</name>
    <name type="common">Chinese pond mussel</name>
    <name type="synonym">Anodonta woodiana</name>
    <dbReference type="NCBI Taxonomy" id="1069815"/>
    <lineage>
        <taxon>Eukaryota</taxon>
        <taxon>Metazoa</taxon>
        <taxon>Spiralia</taxon>
        <taxon>Lophotrochozoa</taxon>
        <taxon>Mollusca</taxon>
        <taxon>Bivalvia</taxon>
        <taxon>Autobranchia</taxon>
        <taxon>Heteroconchia</taxon>
        <taxon>Palaeoheterodonta</taxon>
        <taxon>Unionida</taxon>
        <taxon>Unionoidea</taxon>
        <taxon>Unionidae</taxon>
        <taxon>Unioninae</taxon>
        <taxon>Sinanodonta</taxon>
    </lineage>
</organism>
<dbReference type="PANTHER" id="PTHR24024">
    <property type="entry name" value="PULMONARY SURFACTANT-ASSOCIATED PROTEIN A"/>
    <property type="match status" value="1"/>
</dbReference>
<protein>
    <recommendedName>
        <fullName evidence="3">Short-chain collagen C4</fullName>
    </recommendedName>
</protein>
<dbReference type="AlphaFoldDB" id="A0ABD3X193"/>